<proteinExistence type="predicted"/>
<protein>
    <submittedName>
        <fullName evidence="1">Uncharacterized protein</fullName>
    </submittedName>
</protein>
<dbReference type="AlphaFoldDB" id="A0A143HIC9"/>
<reference evidence="2" key="1">
    <citation type="submission" date="2016-03" db="EMBL/GenBank/DDBJ databases">
        <authorList>
            <person name="Lee Y.-S."/>
            <person name="Choi Y.-L."/>
        </authorList>
    </citation>
    <scope>NUCLEOTIDE SEQUENCE [LARGE SCALE GENOMIC DNA]</scope>
    <source>
        <strain evidence="2">DAU221</strain>
    </source>
</reference>
<dbReference type="PROSITE" id="PS51257">
    <property type="entry name" value="PROKAR_LIPOPROTEIN"/>
    <property type="match status" value="1"/>
</dbReference>
<evidence type="ECO:0000313" key="2">
    <source>
        <dbReference type="Proteomes" id="UP000076077"/>
    </source>
</evidence>
<accession>A0A143HIC9</accession>
<dbReference type="KEGG" id="mthd:A3224_01760"/>
<dbReference type="RefSeq" id="WP_067150676.1">
    <property type="nucleotide sequence ID" value="NZ_CP014864.1"/>
</dbReference>
<dbReference type="Proteomes" id="UP000076077">
    <property type="component" value="Chromosome"/>
</dbReference>
<evidence type="ECO:0000313" key="1">
    <source>
        <dbReference type="EMBL" id="AMX01474.1"/>
    </source>
</evidence>
<name>A0A143HIC9_MICTH</name>
<gene>
    <name evidence="1" type="ORF">A3224_01760</name>
</gene>
<dbReference type="GeneID" id="76606770"/>
<sequence>MLREKDFSARCRVCALIATILLSACGGGGGGGSHSGGDKVVCETSDAIVPPDGCGRLLVGFTDLDGDFVRYQVAITSLRVLRANGTGIELLEKDNTVDLVQYKGLAELVTAATLPVDVYVGVEITLDYTDADIRVDVDGAAEKVEVRYPDGRRVRELKLTLDLDPDNRPLARPVPPPLLLLDFSLTASHIVDTRETPPLVEIYPVITAEANPPPPQKFRLRGPLLDVDQRQLSYRIALRPFYLSRGRQGGVEIFVDGNTEWEIDGEVFFSTNGLAALEEQPADTATLAFGHFDSDRHRFTASVVYVGSSVPGEIQEALHGHVLAREGNLLTLIDTRLIRTDGSVLYEDERQLLLPVDTRVIRPGFFTAQRTSAAVSVGQRITALGLWKDAQWLNAAEVRLLPTALDATVNRASEKTLDVTTLAFGNRDSLLFDYAGTGREEADDADPFNYLVDIQSLEPRKWAKYAPLRIFGYVAAYGSAPPDFDAVAVEDFTERGAQLMVTWAGDGSTQALLSLDANGLRPNLAAGILGSDFYIRRGAVFTNLLDLNRAILLQPVLEHGLYAIVAGDLIRLYSDFGAFAVDLDRYIVGGAAVKILHAEGGYRSGAVVMSVNQLEVVLGNID</sequence>
<dbReference type="OrthoDB" id="6189102at2"/>
<organism evidence="1 2">
    <name type="scientific">Microbulbifer thermotolerans</name>
    <dbReference type="NCBI Taxonomy" id="252514"/>
    <lineage>
        <taxon>Bacteria</taxon>
        <taxon>Pseudomonadati</taxon>
        <taxon>Pseudomonadota</taxon>
        <taxon>Gammaproteobacteria</taxon>
        <taxon>Cellvibrionales</taxon>
        <taxon>Microbulbiferaceae</taxon>
        <taxon>Microbulbifer</taxon>
    </lineage>
</organism>
<keyword evidence="2" id="KW-1185">Reference proteome</keyword>
<dbReference type="EMBL" id="CP014864">
    <property type="protein sequence ID" value="AMX01474.1"/>
    <property type="molecule type" value="Genomic_DNA"/>
</dbReference>